<dbReference type="InterPro" id="IPR053209">
    <property type="entry name" value="Gramillin-biosynth_MTr"/>
</dbReference>
<protein>
    <recommendedName>
        <fullName evidence="1">SET domain-containing protein</fullName>
    </recommendedName>
</protein>
<dbReference type="Pfam" id="PF00856">
    <property type="entry name" value="SET"/>
    <property type="match status" value="1"/>
</dbReference>
<dbReference type="AlphaFoldDB" id="A0A8H4XQF2"/>
<organism evidence="2 3">
    <name type="scientific">Fusarium zealandicum</name>
    <dbReference type="NCBI Taxonomy" id="1053134"/>
    <lineage>
        <taxon>Eukaryota</taxon>
        <taxon>Fungi</taxon>
        <taxon>Dikarya</taxon>
        <taxon>Ascomycota</taxon>
        <taxon>Pezizomycotina</taxon>
        <taxon>Sordariomycetes</taxon>
        <taxon>Hypocreomycetidae</taxon>
        <taxon>Hypocreales</taxon>
        <taxon>Nectriaceae</taxon>
        <taxon>Fusarium</taxon>
        <taxon>Fusarium staphyleae species complex</taxon>
    </lineage>
</organism>
<keyword evidence="3" id="KW-1185">Reference proteome</keyword>
<reference evidence="2" key="2">
    <citation type="submission" date="2020-05" db="EMBL/GenBank/DDBJ databases">
        <authorList>
            <person name="Kim H.-S."/>
            <person name="Proctor R.H."/>
            <person name="Brown D.W."/>
        </authorList>
    </citation>
    <scope>NUCLEOTIDE SEQUENCE</scope>
    <source>
        <strain evidence="2">NRRL 22465</strain>
    </source>
</reference>
<proteinExistence type="predicted"/>
<dbReference type="Proteomes" id="UP000635477">
    <property type="component" value="Unassembled WGS sequence"/>
</dbReference>
<name>A0A8H4XQF2_9HYPO</name>
<dbReference type="PROSITE" id="PS50280">
    <property type="entry name" value="SET"/>
    <property type="match status" value="1"/>
</dbReference>
<dbReference type="EMBL" id="JABEYC010000016">
    <property type="protein sequence ID" value="KAF4984516.1"/>
    <property type="molecule type" value="Genomic_DNA"/>
</dbReference>
<dbReference type="SUPFAM" id="SSF48452">
    <property type="entry name" value="TPR-like"/>
    <property type="match status" value="1"/>
</dbReference>
<dbReference type="InterPro" id="IPR046341">
    <property type="entry name" value="SET_dom_sf"/>
</dbReference>
<evidence type="ECO:0000259" key="1">
    <source>
        <dbReference type="PROSITE" id="PS50280"/>
    </source>
</evidence>
<dbReference type="PANTHER" id="PTHR47643:SF2">
    <property type="entry name" value="TPR DOMAIN PROTEIN (AFU_ORTHOLOGUE AFUA_5G12710)"/>
    <property type="match status" value="1"/>
</dbReference>
<dbReference type="CDD" id="cd20071">
    <property type="entry name" value="SET_SMYD"/>
    <property type="match status" value="1"/>
</dbReference>
<dbReference type="SMART" id="SM00317">
    <property type="entry name" value="SET"/>
    <property type="match status" value="1"/>
</dbReference>
<dbReference type="InterPro" id="IPR011990">
    <property type="entry name" value="TPR-like_helical_dom_sf"/>
</dbReference>
<dbReference type="InterPro" id="IPR001214">
    <property type="entry name" value="SET_dom"/>
</dbReference>
<sequence>MDIKDVSDDSHYVNFLKQIMHNAEQAGRRKGQAVNDHPSPSQLISSFRMKLMAKSFRPPSQQYEVATTQVPAPYLPCIVPVQDLEPISISNMRLETHHRGKKVMLRVLTPADRMTAVMAMVEDEDGTALLLQIYHQPVETVVPADEILYPGRVCILKEPFFKCATGDGSYSLRVDHPSDVIWLDESDARVPSKWKPSRTIAYNNSASIRSQGNHAVEEENWAEAFKLYSAAIQTAQTPEEKQLAFLNRSLTNLRLCRPEGALSDAKQGTNPATPSEKSLFREARALYMLAQYEQSLEKLQQLAQTFPKNKAVGPEQLRIKARLDEARNGNYSFKRMYKESKKTPPLIDCATFSAAVEVGNSPGRGRGLFTTKPVSAGDLLLCEKAFSYSFAGDEQSTKRTNILMNLATKKMTMGGQALLWTQVVQKLFNNSTLSEDLQDLHHADYPKVAVSDCDGIPIVDSFLVEKIISLNAFGAPRTSQQSFLDSASLNSNLEKDTGFKYTTSGIWLLASRINHSCVGNCRRSFIGDMQIVRATRDLPAGTELFFCYRAPIPLESYDEAQKGLANWGFKCGCELCVDRKATLYSALQKRKRIIKDIATLFDNPGIPSPRKARRFIEKLEETYPEKGGSSVRLELPEPCFALASVFATNNQQQKAVEMIVKGLGALGYSLTACLPGDPADAPRLEVKRWGIGNESVPWAFFNLSKAYRQIAPQLCSVAENYAGLSYGIVVGERETCRDVFPGVG</sequence>
<evidence type="ECO:0000313" key="3">
    <source>
        <dbReference type="Proteomes" id="UP000635477"/>
    </source>
</evidence>
<comment type="caution">
    <text evidence="2">The sequence shown here is derived from an EMBL/GenBank/DDBJ whole genome shotgun (WGS) entry which is preliminary data.</text>
</comment>
<accession>A0A8H4XQF2</accession>
<dbReference type="OrthoDB" id="438641at2759"/>
<dbReference type="SUPFAM" id="SSF82199">
    <property type="entry name" value="SET domain"/>
    <property type="match status" value="1"/>
</dbReference>
<dbReference type="Gene3D" id="1.25.40.10">
    <property type="entry name" value="Tetratricopeptide repeat domain"/>
    <property type="match status" value="1"/>
</dbReference>
<gene>
    <name evidence="2" type="ORF">FZEAL_312</name>
</gene>
<dbReference type="PANTHER" id="PTHR47643">
    <property type="entry name" value="TPR DOMAIN PROTEIN (AFU_ORTHOLOGUE AFUA_5G12710)"/>
    <property type="match status" value="1"/>
</dbReference>
<evidence type="ECO:0000313" key="2">
    <source>
        <dbReference type="EMBL" id="KAF4984516.1"/>
    </source>
</evidence>
<dbReference type="Gene3D" id="2.170.270.10">
    <property type="entry name" value="SET domain"/>
    <property type="match status" value="1"/>
</dbReference>
<reference evidence="2" key="1">
    <citation type="journal article" date="2020" name="BMC Genomics">
        <title>Correction to: Identification and distribution of gene clusters required for synthesis of sphingolipid metabolism inhibitors in diverse species of the filamentous fungus Fusarium.</title>
        <authorList>
            <person name="Kim H.S."/>
            <person name="Lohmar J.M."/>
            <person name="Busman M."/>
            <person name="Brown D.W."/>
            <person name="Naumann T.A."/>
            <person name="Divon H.H."/>
            <person name="Lysoe E."/>
            <person name="Uhlig S."/>
            <person name="Proctor R.H."/>
        </authorList>
    </citation>
    <scope>NUCLEOTIDE SEQUENCE</scope>
    <source>
        <strain evidence="2">NRRL 22465</strain>
    </source>
</reference>
<feature type="domain" description="SET" evidence="1">
    <location>
        <begin position="354"/>
        <end position="549"/>
    </location>
</feature>